<reference evidence="3 4" key="1">
    <citation type="submission" date="2014-04" db="EMBL/GenBank/DDBJ databases">
        <title>Draft Genome Sequence of Synergistes jonesii.</title>
        <authorList>
            <person name="Coil D.A."/>
            <person name="Eisen J.A."/>
            <person name="Holland-Moritz H.E."/>
        </authorList>
    </citation>
    <scope>NUCLEOTIDE SEQUENCE [LARGE SCALE GENOMIC DNA]</scope>
    <source>
        <strain evidence="3 4">78-1</strain>
    </source>
</reference>
<comment type="caution">
    <text evidence="3">The sequence shown here is derived from an EMBL/GenBank/DDBJ whole genome shotgun (WGS) entry which is preliminary data.</text>
</comment>
<dbReference type="InterPro" id="IPR036286">
    <property type="entry name" value="LexA/Signal_pep-like_sf"/>
</dbReference>
<evidence type="ECO:0000313" key="4">
    <source>
        <dbReference type="Proteomes" id="UP000027665"/>
    </source>
</evidence>
<dbReference type="GO" id="GO:0003677">
    <property type="term" value="F:DNA binding"/>
    <property type="evidence" value="ECO:0007669"/>
    <property type="project" value="UniProtKB-KW"/>
</dbReference>
<dbReference type="GeneID" id="90984802"/>
<dbReference type="Proteomes" id="UP000027665">
    <property type="component" value="Unassembled WGS sequence"/>
</dbReference>
<keyword evidence="1" id="KW-0238">DNA-binding</keyword>
<evidence type="ECO:0000313" key="3">
    <source>
        <dbReference type="EMBL" id="KEJ91947.1"/>
    </source>
</evidence>
<dbReference type="SMART" id="SM00530">
    <property type="entry name" value="HTH_XRE"/>
    <property type="match status" value="1"/>
</dbReference>
<dbReference type="OrthoDB" id="6434at2"/>
<dbReference type="PANTHER" id="PTHR46558">
    <property type="entry name" value="TRACRIPTIONAL REGULATORY PROTEIN-RELATED-RELATED"/>
    <property type="match status" value="1"/>
</dbReference>
<proteinExistence type="predicted"/>
<dbReference type="AlphaFoldDB" id="A0A073J2M1"/>
<dbReference type="Gene3D" id="2.10.109.10">
    <property type="entry name" value="Umud Fragment, subunit A"/>
    <property type="match status" value="1"/>
</dbReference>
<dbReference type="Pfam" id="PF01381">
    <property type="entry name" value="HTH_3"/>
    <property type="match status" value="1"/>
</dbReference>
<dbReference type="RefSeq" id="WP_051682762.1">
    <property type="nucleotide sequence ID" value="NZ_JMKI01000036.1"/>
</dbReference>
<name>A0A073J2M1_9BACT</name>
<dbReference type="eggNOG" id="COG2932">
    <property type="taxonomic scope" value="Bacteria"/>
</dbReference>
<sequence>MENILGTRIHKKRIEKKITQEKFGEIVGVSKWTIINWESGKRIPLATYLPKISSALGASVNYLLGEEDGFAKPHTDDGVHKTAGSKDSFVPIVVRSFEDMERLYNGLLMKELYKMTQEDELIFLEKHILKSRIDDSQPPFAVIAEVSCAGWGIVRGSRVVVNPAERAESMDVALIRYHNKFAFKKIHLIPDGSVELIAEDGKTLNIPAEENDTAAFQIYGKAICALSNIIHGV</sequence>
<dbReference type="SUPFAM" id="SSF47413">
    <property type="entry name" value="lambda repressor-like DNA-binding domains"/>
    <property type="match status" value="1"/>
</dbReference>
<protein>
    <recommendedName>
        <fullName evidence="2">HTH cro/C1-type domain-containing protein</fullName>
    </recommendedName>
</protein>
<dbReference type="InterPro" id="IPR010982">
    <property type="entry name" value="Lambda_DNA-bd_dom_sf"/>
</dbReference>
<organism evidence="3 4">
    <name type="scientific">Synergistes jonesii</name>
    <dbReference type="NCBI Taxonomy" id="2754"/>
    <lineage>
        <taxon>Bacteria</taxon>
        <taxon>Thermotogati</taxon>
        <taxon>Synergistota</taxon>
        <taxon>Synergistia</taxon>
        <taxon>Synergistales</taxon>
        <taxon>Synergistaceae</taxon>
        <taxon>Synergistes</taxon>
    </lineage>
</organism>
<feature type="domain" description="HTH cro/C1-type" evidence="2">
    <location>
        <begin position="9"/>
        <end position="63"/>
    </location>
</feature>
<dbReference type="PROSITE" id="PS50943">
    <property type="entry name" value="HTH_CROC1"/>
    <property type="match status" value="1"/>
</dbReference>
<dbReference type="SUPFAM" id="SSF51306">
    <property type="entry name" value="LexA/Signal peptidase"/>
    <property type="match status" value="1"/>
</dbReference>
<gene>
    <name evidence="3" type="ORF">EH55_06060</name>
</gene>
<keyword evidence="4" id="KW-1185">Reference proteome</keyword>
<accession>A0A073J2M1</accession>
<evidence type="ECO:0000256" key="1">
    <source>
        <dbReference type="ARBA" id="ARBA00023125"/>
    </source>
</evidence>
<dbReference type="Gene3D" id="1.10.260.40">
    <property type="entry name" value="lambda repressor-like DNA-binding domains"/>
    <property type="match status" value="1"/>
</dbReference>
<dbReference type="PANTHER" id="PTHR46558:SF11">
    <property type="entry name" value="HTH-TYPE TRANSCRIPTIONAL REGULATOR XRE"/>
    <property type="match status" value="1"/>
</dbReference>
<evidence type="ECO:0000259" key="2">
    <source>
        <dbReference type="PROSITE" id="PS50943"/>
    </source>
</evidence>
<dbReference type="InterPro" id="IPR001387">
    <property type="entry name" value="Cro/C1-type_HTH"/>
</dbReference>
<dbReference type="STRING" id="2754.EH55_06060"/>
<dbReference type="CDD" id="cd00093">
    <property type="entry name" value="HTH_XRE"/>
    <property type="match status" value="1"/>
</dbReference>
<dbReference type="EMBL" id="JMKI01000036">
    <property type="protein sequence ID" value="KEJ91947.1"/>
    <property type="molecule type" value="Genomic_DNA"/>
</dbReference>